<evidence type="ECO:0000313" key="7">
    <source>
        <dbReference type="EMBL" id="KAH7436876.1"/>
    </source>
</evidence>
<evidence type="ECO:0000256" key="5">
    <source>
        <dbReference type="ARBA" id="ARBA00040665"/>
    </source>
</evidence>
<keyword evidence="3" id="KW-0677">Repeat</keyword>
<feature type="region of interest" description="Disordered" evidence="6">
    <location>
        <begin position="1"/>
        <end position="31"/>
    </location>
</feature>
<dbReference type="InterPro" id="IPR019734">
    <property type="entry name" value="TPR_rpt"/>
</dbReference>
<dbReference type="Gene3D" id="1.25.40.10">
    <property type="entry name" value="Tetratricopeptide repeat domain"/>
    <property type="match status" value="1"/>
</dbReference>
<protein>
    <recommendedName>
        <fullName evidence="5">Tetratricopeptide repeat protein 29</fullName>
    </recommendedName>
</protein>
<evidence type="ECO:0000256" key="1">
    <source>
        <dbReference type="ARBA" id="ARBA00004496"/>
    </source>
</evidence>
<dbReference type="Proteomes" id="UP000825935">
    <property type="component" value="Chromosome 5"/>
</dbReference>
<organism evidence="7 8">
    <name type="scientific">Ceratopteris richardii</name>
    <name type="common">Triangle waterfern</name>
    <dbReference type="NCBI Taxonomy" id="49495"/>
    <lineage>
        <taxon>Eukaryota</taxon>
        <taxon>Viridiplantae</taxon>
        <taxon>Streptophyta</taxon>
        <taxon>Embryophyta</taxon>
        <taxon>Tracheophyta</taxon>
        <taxon>Polypodiopsida</taxon>
        <taxon>Polypodiidae</taxon>
        <taxon>Polypodiales</taxon>
        <taxon>Pteridineae</taxon>
        <taxon>Pteridaceae</taxon>
        <taxon>Parkerioideae</taxon>
        <taxon>Ceratopteris</taxon>
    </lineage>
</organism>
<dbReference type="AlphaFoldDB" id="A0A8T2USK7"/>
<reference evidence="7" key="1">
    <citation type="submission" date="2021-08" db="EMBL/GenBank/DDBJ databases">
        <title>WGS assembly of Ceratopteris richardii.</title>
        <authorList>
            <person name="Marchant D.B."/>
            <person name="Chen G."/>
            <person name="Jenkins J."/>
            <person name="Shu S."/>
            <person name="Leebens-Mack J."/>
            <person name="Grimwood J."/>
            <person name="Schmutz J."/>
            <person name="Soltis P."/>
            <person name="Soltis D."/>
            <person name="Chen Z.-H."/>
        </authorList>
    </citation>
    <scope>NUCLEOTIDE SEQUENCE</scope>
    <source>
        <strain evidence="7">Whitten #5841</strain>
        <tissue evidence="7">Leaf</tissue>
    </source>
</reference>
<proteinExistence type="predicted"/>
<comment type="subcellular location">
    <subcellularLocation>
        <location evidence="1">Cytoplasm</location>
    </subcellularLocation>
</comment>
<dbReference type="InterPro" id="IPR051476">
    <property type="entry name" value="Bac_ResReg_Asp_Phosphatase"/>
</dbReference>
<dbReference type="SMART" id="SM00028">
    <property type="entry name" value="TPR"/>
    <property type="match status" value="5"/>
</dbReference>
<dbReference type="InterPro" id="IPR011990">
    <property type="entry name" value="TPR-like_helical_dom_sf"/>
</dbReference>
<evidence type="ECO:0000256" key="6">
    <source>
        <dbReference type="SAM" id="MobiDB-lite"/>
    </source>
</evidence>
<dbReference type="EMBL" id="CM035410">
    <property type="protein sequence ID" value="KAH7436876.1"/>
    <property type="molecule type" value="Genomic_DNA"/>
</dbReference>
<dbReference type="GO" id="GO:0005737">
    <property type="term" value="C:cytoplasm"/>
    <property type="evidence" value="ECO:0007669"/>
    <property type="project" value="UniProtKB-SubCell"/>
</dbReference>
<dbReference type="GO" id="GO:0003341">
    <property type="term" value="P:cilium movement"/>
    <property type="evidence" value="ECO:0007669"/>
    <property type="project" value="TreeGrafter"/>
</dbReference>
<evidence type="ECO:0000256" key="3">
    <source>
        <dbReference type="ARBA" id="ARBA00022737"/>
    </source>
</evidence>
<evidence type="ECO:0000256" key="2">
    <source>
        <dbReference type="ARBA" id="ARBA00022490"/>
    </source>
</evidence>
<dbReference type="PANTHER" id="PTHR46630">
    <property type="entry name" value="TETRATRICOPEPTIDE REPEAT PROTEIN 29"/>
    <property type="match status" value="1"/>
</dbReference>
<name>A0A8T2USK7_CERRI</name>
<accession>A0A8T2USK7</accession>
<evidence type="ECO:0000313" key="8">
    <source>
        <dbReference type="Proteomes" id="UP000825935"/>
    </source>
</evidence>
<comment type="caution">
    <text evidence="7">The sequence shown here is derived from an EMBL/GenBank/DDBJ whole genome shotgun (WGS) entry which is preliminary data.</text>
</comment>
<keyword evidence="2" id="KW-0963">Cytoplasm</keyword>
<sequence>MMVETTTQSASLESSNLDSAHDNTSASSNLDSAHDNAISTLINASATLSSKSSQQDSKSQEIKEPKVQWQRYTHAEMSTKLKADLMAKLELEVERNASGLTFPSISMQQNLCMKMLSDGKPNSFIEFFNLTHSEAHEDPLEGPETKKQKDLSPDHLSSLSENLVKEEIATRIGDFENLSKINFEIAGIFENCGQHNKAVFYLLRSLEYSKQGKDPLHQAKVKFSLGNINKKMGSLSDAISWFEDYLVSVRDSNDEEGLVMGSRELLEVYGLCANKARKKLQLHKALDLFEKSVNMADICGDSRAKAEAKHQLGLIHQELGEFHLALQYQLEFLDFCCSEDDMMGQSKAHAAIAETQESMGETEKAIQHLEASLDVSQHVNLETQAAACCKLGIMYNKQYIYDKALIYFEKFFELACALKEPKLMDAARLNIGYVKSILNTNESVFSTPEI</sequence>
<dbReference type="SUPFAM" id="SSF48452">
    <property type="entry name" value="TPR-like"/>
    <property type="match status" value="2"/>
</dbReference>
<dbReference type="OrthoDB" id="1928615at2759"/>
<gene>
    <name evidence="7" type="ORF">KP509_05G039900</name>
</gene>
<dbReference type="OMA" id="QLAWMSG"/>
<dbReference type="GO" id="GO:0005929">
    <property type="term" value="C:cilium"/>
    <property type="evidence" value="ECO:0007669"/>
    <property type="project" value="TreeGrafter"/>
</dbReference>
<evidence type="ECO:0000256" key="4">
    <source>
        <dbReference type="ARBA" id="ARBA00022803"/>
    </source>
</evidence>
<dbReference type="PANTHER" id="PTHR46630:SF1">
    <property type="entry name" value="TETRATRICOPEPTIDE REPEAT PROTEIN 29"/>
    <property type="match status" value="1"/>
</dbReference>
<keyword evidence="4" id="KW-0802">TPR repeat</keyword>
<keyword evidence="8" id="KW-1185">Reference proteome</keyword>